<feature type="transmembrane region" description="Helical" evidence="8">
    <location>
        <begin position="175"/>
        <end position="193"/>
    </location>
</feature>
<keyword evidence="7 8" id="KW-0472">Membrane</keyword>
<dbReference type="InterPro" id="IPR004812">
    <property type="entry name" value="Efflux_drug-R_Bcr/CmlA"/>
</dbReference>
<keyword evidence="3 8" id="KW-0813">Transport</keyword>
<dbReference type="STRING" id="863227.GCA_000373005_03984"/>
<organism evidence="10 11">
    <name type="scientific">Trinickia symbiotica</name>
    <dbReference type="NCBI Taxonomy" id="863227"/>
    <lineage>
        <taxon>Bacteria</taxon>
        <taxon>Pseudomonadati</taxon>
        <taxon>Pseudomonadota</taxon>
        <taxon>Betaproteobacteria</taxon>
        <taxon>Burkholderiales</taxon>
        <taxon>Burkholderiaceae</taxon>
        <taxon>Trinickia</taxon>
    </lineage>
</organism>
<dbReference type="GO" id="GO:0042910">
    <property type="term" value="F:xenobiotic transmembrane transporter activity"/>
    <property type="evidence" value="ECO:0007669"/>
    <property type="project" value="InterPro"/>
</dbReference>
<evidence type="ECO:0000313" key="11">
    <source>
        <dbReference type="Proteomes" id="UP000235777"/>
    </source>
</evidence>
<accession>A0A2N7X1J5</accession>
<dbReference type="EMBL" id="PNYC01000011">
    <property type="protein sequence ID" value="PMS35494.1"/>
    <property type="molecule type" value="Genomic_DNA"/>
</dbReference>
<evidence type="ECO:0000256" key="6">
    <source>
        <dbReference type="ARBA" id="ARBA00022989"/>
    </source>
</evidence>
<comment type="caution">
    <text evidence="10">The sequence shown here is derived from an EMBL/GenBank/DDBJ whole genome shotgun (WGS) entry which is preliminary data.</text>
</comment>
<name>A0A2N7X1J5_9BURK</name>
<keyword evidence="8" id="KW-0997">Cell inner membrane</keyword>
<feature type="transmembrane region" description="Helical" evidence="8">
    <location>
        <begin position="85"/>
        <end position="104"/>
    </location>
</feature>
<dbReference type="GO" id="GO:1990961">
    <property type="term" value="P:xenobiotic detoxification by transmembrane export across the plasma membrane"/>
    <property type="evidence" value="ECO:0007669"/>
    <property type="project" value="InterPro"/>
</dbReference>
<dbReference type="Gene3D" id="1.20.1720.10">
    <property type="entry name" value="Multidrug resistance protein D"/>
    <property type="match status" value="1"/>
</dbReference>
<evidence type="ECO:0000256" key="3">
    <source>
        <dbReference type="ARBA" id="ARBA00022448"/>
    </source>
</evidence>
<comment type="similarity">
    <text evidence="2 8">Belongs to the major facilitator superfamily. Bcr/CmlA family.</text>
</comment>
<evidence type="ECO:0000256" key="2">
    <source>
        <dbReference type="ARBA" id="ARBA00006236"/>
    </source>
</evidence>
<protein>
    <recommendedName>
        <fullName evidence="8">Bcr/CflA family efflux transporter</fullName>
    </recommendedName>
</protein>
<gene>
    <name evidence="10" type="ORF">C0Z20_18625</name>
</gene>
<feature type="transmembrane region" description="Helical" evidence="8">
    <location>
        <begin position="256"/>
        <end position="275"/>
    </location>
</feature>
<keyword evidence="5 8" id="KW-0812">Transmembrane</keyword>
<evidence type="ECO:0000313" key="10">
    <source>
        <dbReference type="EMBL" id="PMS35494.1"/>
    </source>
</evidence>
<keyword evidence="6 8" id="KW-1133">Transmembrane helix</keyword>
<feature type="transmembrane region" description="Helical" evidence="8">
    <location>
        <begin position="143"/>
        <end position="169"/>
    </location>
</feature>
<feature type="transmembrane region" description="Helical" evidence="8">
    <location>
        <begin position="222"/>
        <end position="241"/>
    </location>
</feature>
<dbReference type="Proteomes" id="UP000235777">
    <property type="component" value="Unassembled WGS sequence"/>
</dbReference>
<keyword evidence="11" id="KW-1185">Reference proteome</keyword>
<evidence type="ECO:0000256" key="4">
    <source>
        <dbReference type="ARBA" id="ARBA00022475"/>
    </source>
</evidence>
<dbReference type="PANTHER" id="PTHR23502:SF132">
    <property type="entry name" value="POLYAMINE TRANSPORTER 2-RELATED"/>
    <property type="match status" value="1"/>
</dbReference>
<dbReference type="InterPro" id="IPR020846">
    <property type="entry name" value="MFS_dom"/>
</dbReference>
<feature type="transmembrane region" description="Helical" evidence="8">
    <location>
        <begin position="54"/>
        <end position="73"/>
    </location>
</feature>
<keyword evidence="4" id="KW-1003">Cell membrane</keyword>
<dbReference type="InterPro" id="IPR011701">
    <property type="entry name" value="MFS"/>
</dbReference>
<dbReference type="SUPFAM" id="SSF103473">
    <property type="entry name" value="MFS general substrate transporter"/>
    <property type="match status" value="1"/>
</dbReference>
<dbReference type="Pfam" id="PF07690">
    <property type="entry name" value="MFS_1"/>
    <property type="match status" value="1"/>
</dbReference>
<reference evidence="10 11" key="1">
    <citation type="submission" date="2018-01" db="EMBL/GenBank/DDBJ databases">
        <title>Whole genome analyses suggest that Burkholderia sensu lato contains two further novel genera in the rhizoxinica-symbiotica group Mycetohabitans gen. nov., and Trinickia gen. nov.: implications for the evolution of diazotrophy and nodulation in the Burkholderiaceae.</title>
        <authorList>
            <person name="Estrada-de los Santos P."/>
            <person name="Palmer M."/>
            <person name="Chavez-Ramirez B."/>
            <person name="Beukes C."/>
            <person name="Steenkamp E.T."/>
            <person name="Hirsch A.M."/>
            <person name="Manyaka P."/>
            <person name="Maluk M."/>
            <person name="Lafos M."/>
            <person name="Crook M."/>
            <person name="Gross E."/>
            <person name="Simon M.F."/>
            <person name="Bueno dos Reis Junior F."/>
            <person name="Poole P.S."/>
            <person name="Venter S.N."/>
            <person name="James E.K."/>
        </authorList>
    </citation>
    <scope>NUCLEOTIDE SEQUENCE [LARGE SCALE GENOMIC DNA]</scope>
    <source>
        <strain evidence="10 11">JPY 581</strain>
    </source>
</reference>
<feature type="domain" description="Major facilitator superfamily (MFS) profile" evidence="9">
    <location>
        <begin position="18"/>
        <end position="403"/>
    </location>
</feature>
<feature type="transmembrane region" description="Helical" evidence="8">
    <location>
        <begin position="377"/>
        <end position="397"/>
    </location>
</feature>
<evidence type="ECO:0000259" key="9">
    <source>
        <dbReference type="PROSITE" id="PS50850"/>
    </source>
</evidence>
<dbReference type="InterPro" id="IPR036259">
    <property type="entry name" value="MFS_trans_sf"/>
</dbReference>
<proteinExistence type="inferred from homology"/>
<feature type="transmembrane region" description="Helical" evidence="8">
    <location>
        <begin position="12"/>
        <end position="34"/>
    </location>
</feature>
<feature type="transmembrane region" description="Helical" evidence="8">
    <location>
        <begin position="110"/>
        <end position="131"/>
    </location>
</feature>
<evidence type="ECO:0000256" key="8">
    <source>
        <dbReference type="RuleBase" id="RU365088"/>
    </source>
</evidence>
<sequence>MQSDHVIDRPRFAIPHGILLTTLVLLSASGLFASDINLPGMALAARAFDAPMSALQHTFSVYVIGLAIAQAIYGPLSDAYGRRRLVIGGMALYTAASIACALAPNVTAFGLARIVQALGAGAGMVIGRAIISDLFDTKTAARIFTTIMPIVGASPALAPLVGGYLTTYISWRAPFYFTALIGVAAVLLLAFYIPETAPATKRRSSVLATFATYPMLLEQPRFWAYAVNLCVGYAAYLAYLAASPVILESMGLSTKSISYCYISLSVTYIAGNLVSRHFARHHPLNRLLVVGFVLLALGAACVAALAIHGVATPLPMILVISVITLANGFLLPLSFAGGVTSFPASAGAASGLMGAMHLTAGSLAISAIAWLPGTVASLSAFEVCMAVLGCTAFPAFLRLASKPRVVERVACPTQ</sequence>
<evidence type="ECO:0000256" key="1">
    <source>
        <dbReference type="ARBA" id="ARBA00004651"/>
    </source>
</evidence>
<feature type="transmembrane region" description="Helical" evidence="8">
    <location>
        <begin position="287"/>
        <end position="311"/>
    </location>
</feature>
<feature type="transmembrane region" description="Helical" evidence="8">
    <location>
        <begin position="351"/>
        <end position="371"/>
    </location>
</feature>
<dbReference type="GO" id="GO:0005886">
    <property type="term" value="C:plasma membrane"/>
    <property type="evidence" value="ECO:0007669"/>
    <property type="project" value="UniProtKB-SubCell"/>
</dbReference>
<dbReference type="CDD" id="cd17320">
    <property type="entry name" value="MFS_MdfA_MDR_like"/>
    <property type="match status" value="1"/>
</dbReference>
<evidence type="ECO:0000256" key="7">
    <source>
        <dbReference type="ARBA" id="ARBA00023136"/>
    </source>
</evidence>
<dbReference type="PROSITE" id="PS50850">
    <property type="entry name" value="MFS"/>
    <property type="match status" value="1"/>
</dbReference>
<comment type="subcellular location">
    <subcellularLocation>
        <location evidence="8">Cell inner membrane</location>
        <topology evidence="8">Multi-pass membrane protein</topology>
    </subcellularLocation>
    <subcellularLocation>
        <location evidence="1">Cell membrane</location>
        <topology evidence="1">Multi-pass membrane protein</topology>
    </subcellularLocation>
</comment>
<evidence type="ECO:0000256" key="5">
    <source>
        <dbReference type="ARBA" id="ARBA00022692"/>
    </source>
</evidence>
<dbReference type="PANTHER" id="PTHR23502">
    <property type="entry name" value="MAJOR FACILITATOR SUPERFAMILY"/>
    <property type="match status" value="1"/>
</dbReference>
<feature type="transmembrane region" description="Helical" evidence="8">
    <location>
        <begin position="317"/>
        <end position="339"/>
    </location>
</feature>
<dbReference type="NCBIfam" id="TIGR00710">
    <property type="entry name" value="efflux_Bcr_CflA"/>
    <property type="match status" value="1"/>
</dbReference>
<dbReference type="AlphaFoldDB" id="A0A2N7X1J5"/>
<dbReference type="RefSeq" id="WP_018442584.1">
    <property type="nucleotide sequence ID" value="NZ_KB890187.1"/>
</dbReference>
<dbReference type="OrthoDB" id="9814303at2"/>